<feature type="compositionally biased region" description="Polar residues" evidence="1">
    <location>
        <begin position="118"/>
        <end position="130"/>
    </location>
</feature>
<evidence type="ECO:0000256" key="1">
    <source>
        <dbReference type="SAM" id="MobiDB-lite"/>
    </source>
</evidence>
<reference evidence="2" key="1">
    <citation type="journal article" date="2014" name="Front. Microbiol.">
        <title>High frequency of phylogenetically diverse reductive dehalogenase-homologous genes in deep subseafloor sedimentary metagenomes.</title>
        <authorList>
            <person name="Kawai M."/>
            <person name="Futagami T."/>
            <person name="Toyoda A."/>
            <person name="Takaki Y."/>
            <person name="Nishi S."/>
            <person name="Hori S."/>
            <person name="Arai W."/>
            <person name="Tsubouchi T."/>
            <person name="Morono Y."/>
            <person name="Uchiyama I."/>
            <person name="Ito T."/>
            <person name="Fujiyama A."/>
            <person name="Inagaki F."/>
            <person name="Takami H."/>
        </authorList>
    </citation>
    <scope>NUCLEOTIDE SEQUENCE</scope>
    <source>
        <strain evidence="2">Expedition CK06-06</strain>
    </source>
</reference>
<dbReference type="EMBL" id="BARS01021911">
    <property type="protein sequence ID" value="GAG09052.1"/>
    <property type="molecule type" value="Genomic_DNA"/>
</dbReference>
<name>X0VCT0_9ZZZZ</name>
<feature type="region of interest" description="Disordered" evidence="1">
    <location>
        <begin position="111"/>
        <end position="134"/>
    </location>
</feature>
<sequence>WTKNYAGGYLADKELTKLSFAGHGLLKIINDILWDQTDELGKYVTRGYPGTRADLVSDAKQYAMKSRRGHHDSTIRTLTELFSVGALVQDESGLIFSPFILKEVEKSQLKEKCGQKGGNPSLSSVDNQPQPAVDNLRVRVRDRDRERERDKNLHCRRSVPDAEAFELRDYQSEVLNKCVGRYPFEEHPKVGLLWKIGKEGGRQLVMYALAAVQDARNNNANPDRETVGDLEAYYFATVRNMFAEQGIETTINWNGGEK</sequence>
<accession>X0VCT0</accession>
<dbReference type="AlphaFoldDB" id="X0VCT0"/>
<gene>
    <name evidence="2" type="ORF">S01H1_35108</name>
</gene>
<proteinExistence type="predicted"/>
<feature type="non-terminal residue" evidence="2">
    <location>
        <position position="1"/>
    </location>
</feature>
<protein>
    <submittedName>
        <fullName evidence="2">Uncharacterized protein</fullName>
    </submittedName>
</protein>
<evidence type="ECO:0000313" key="2">
    <source>
        <dbReference type="EMBL" id="GAG09052.1"/>
    </source>
</evidence>
<organism evidence="2">
    <name type="scientific">marine sediment metagenome</name>
    <dbReference type="NCBI Taxonomy" id="412755"/>
    <lineage>
        <taxon>unclassified sequences</taxon>
        <taxon>metagenomes</taxon>
        <taxon>ecological metagenomes</taxon>
    </lineage>
</organism>
<comment type="caution">
    <text evidence="2">The sequence shown here is derived from an EMBL/GenBank/DDBJ whole genome shotgun (WGS) entry which is preliminary data.</text>
</comment>